<reference evidence="1" key="1">
    <citation type="submission" date="2023-03" db="EMBL/GenBank/DDBJ databases">
        <title>Massive genome expansion in bonnet fungi (Mycena s.s.) driven by repeated elements and novel gene families across ecological guilds.</title>
        <authorList>
            <consortium name="Lawrence Berkeley National Laboratory"/>
            <person name="Harder C.B."/>
            <person name="Miyauchi S."/>
            <person name="Viragh M."/>
            <person name="Kuo A."/>
            <person name="Thoen E."/>
            <person name="Andreopoulos B."/>
            <person name="Lu D."/>
            <person name="Skrede I."/>
            <person name="Drula E."/>
            <person name="Henrissat B."/>
            <person name="Morin E."/>
            <person name="Kohler A."/>
            <person name="Barry K."/>
            <person name="LaButti K."/>
            <person name="Morin E."/>
            <person name="Salamov A."/>
            <person name="Lipzen A."/>
            <person name="Mereny Z."/>
            <person name="Hegedus B."/>
            <person name="Baldrian P."/>
            <person name="Stursova M."/>
            <person name="Weitz H."/>
            <person name="Taylor A."/>
            <person name="Grigoriev I.V."/>
            <person name="Nagy L.G."/>
            <person name="Martin F."/>
            <person name="Kauserud H."/>
        </authorList>
    </citation>
    <scope>NUCLEOTIDE SEQUENCE</scope>
    <source>
        <strain evidence="1">9284</strain>
    </source>
</reference>
<organism evidence="1 2">
    <name type="scientific">Roridomyces roridus</name>
    <dbReference type="NCBI Taxonomy" id="1738132"/>
    <lineage>
        <taxon>Eukaryota</taxon>
        <taxon>Fungi</taxon>
        <taxon>Dikarya</taxon>
        <taxon>Basidiomycota</taxon>
        <taxon>Agaricomycotina</taxon>
        <taxon>Agaricomycetes</taxon>
        <taxon>Agaricomycetidae</taxon>
        <taxon>Agaricales</taxon>
        <taxon>Marasmiineae</taxon>
        <taxon>Mycenaceae</taxon>
        <taxon>Roridomyces</taxon>
    </lineage>
</organism>
<dbReference type="EMBL" id="JARKIF010000015">
    <property type="protein sequence ID" value="KAJ7622205.1"/>
    <property type="molecule type" value="Genomic_DNA"/>
</dbReference>
<comment type="caution">
    <text evidence="1">The sequence shown here is derived from an EMBL/GenBank/DDBJ whole genome shotgun (WGS) entry which is preliminary data.</text>
</comment>
<protein>
    <submittedName>
        <fullName evidence="1">Uncharacterized protein</fullName>
    </submittedName>
</protein>
<keyword evidence="2" id="KW-1185">Reference proteome</keyword>
<gene>
    <name evidence="1" type="ORF">FB45DRAFT_1031887</name>
</gene>
<sequence length="306" mass="33569">MQQMREKLTAVRALRASQAQCELLTLRRSQGKLLEFPTKPSLNHEEEVSYCRDIRRSESRASRLSITLPAPALEFHDAAMTATPSLPTDPSPATHSLGTFDVQCDRCAEASVLCERYAREDGTPSARCLFCTKRKRRCSHLSPDDWTLATSIDLPAPAPGFGFAHRAGTTTPSMTTCFIPPQFFAPVPVPAAQPAPTWPTTNPTNTRTLLKKTKSDLNSLHMTASDSPPGHVFNSRVRPRVQSTRQLLGSSRDTGNLDRMIEELDAAQSVLSAEAAVIKNMADAVEDVRAGIVVLRSRGSRMKSKQ</sequence>
<evidence type="ECO:0000313" key="1">
    <source>
        <dbReference type="EMBL" id="KAJ7622205.1"/>
    </source>
</evidence>
<name>A0AAD7BII8_9AGAR</name>
<accession>A0AAD7BII8</accession>
<dbReference type="AlphaFoldDB" id="A0AAD7BII8"/>
<dbReference type="Proteomes" id="UP001221142">
    <property type="component" value="Unassembled WGS sequence"/>
</dbReference>
<proteinExistence type="predicted"/>
<evidence type="ECO:0000313" key="2">
    <source>
        <dbReference type="Proteomes" id="UP001221142"/>
    </source>
</evidence>